<dbReference type="Pfam" id="PF12680">
    <property type="entry name" value="SnoaL_2"/>
    <property type="match status" value="1"/>
</dbReference>
<feature type="domain" description="SnoaL-like" evidence="1">
    <location>
        <begin position="13"/>
        <end position="104"/>
    </location>
</feature>
<proteinExistence type="predicted"/>
<gene>
    <name evidence="2" type="ORF">D7I43_29410</name>
</gene>
<dbReference type="EMBL" id="RAQQ01000032">
    <property type="protein sequence ID" value="RKF23835.1"/>
    <property type="molecule type" value="Genomic_DNA"/>
</dbReference>
<dbReference type="AlphaFoldDB" id="A0A420ET29"/>
<evidence type="ECO:0000259" key="1">
    <source>
        <dbReference type="Pfam" id="PF12680"/>
    </source>
</evidence>
<dbReference type="OrthoDB" id="3824180at2"/>
<name>A0A420ET29_9ACTN</name>
<dbReference type="InterPro" id="IPR032710">
    <property type="entry name" value="NTF2-like_dom_sf"/>
</dbReference>
<dbReference type="InterPro" id="IPR037401">
    <property type="entry name" value="SnoaL-like"/>
</dbReference>
<sequence>MRGVTTAEDTVFAYWDACEARDWERFAGLLADDIVYHLPQTRERIRGRDAFLRFNREYPGDWHISVTRVVGDGRRAASWVTCAVDGEHVPAVSFFDLDDDGRVSVVTEFWPEPYEPPPGREHLAERYPAGTVV</sequence>
<comment type="caution">
    <text evidence="2">The sequence shown here is derived from an EMBL/GenBank/DDBJ whole genome shotgun (WGS) entry which is preliminary data.</text>
</comment>
<accession>A0A420ET29</accession>
<organism evidence="2 3">
    <name type="scientific">Micromonospora globbae</name>
    <dbReference type="NCBI Taxonomy" id="1894969"/>
    <lineage>
        <taxon>Bacteria</taxon>
        <taxon>Bacillati</taxon>
        <taxon>Actinomycetota</taxon>
        <taxon>Actinomycetes</taxon>
        <taxon>Micromonosporales</taxon>
        <taxon>Micromonosporaceae</taxon>
        <taxon>Micromonospora</taxon>
    </lineage>
</organism>
<protein>
    <submittedName>
        <fullName evidence="2">Nuclear transport factor 2 family protein</fullName>
    </submittedName>
</protein>
<dbReference type="Gene3D" id="3.10.450.50">
    <property type="match status" value="1"/>
</dbReference>
<dbReference type="Proteomes" id="UP000285744">
    <property type="component" value="Unassembled WGS sequence"/>
</dbReference>
<dbReference type="SUPFAM" id="SSF54427">
    <property type="entry name" value="NTF2-like"/>
    <property type="match status" value="1"/>
</dbReference>
<evidence type="ECO:0000313" key="2">
    <source>
        <dbReference type="EMBL" id="RKF23835.1"/>
    </source>
</evidence>
<evidence type="ECO:0000313" key="3">
    <source>
        <dbReference type="Proteomes" id="UP000285744"/>
    </source>
</evidence>
<reference evidence="2 3" key="1">
    <citation type="journal article" date="2018" name="Int. J. Syst. Evol. Microbiol.">
        <title>Micromonospora globbae sp. nov., an endophytic actinomycete isolated from roots of Globba winitii C. H. Wright.</title>
        <authorList>
            <person name="Kuncharoen N."/>
            <person name="Pittayakhajonwut P."/>
            <person name="Tanasupawat S."/>
        </authorList>
    </citation>
    <scope>NUCLEOTIDE SEQUENCE [LARGE SCALE GENOMIC DNA]</scope>
    <source>
        <strain evidence="2 3">WPS1-2</strain>
    </source>
</reference>